<dbReference type="OrthoDB" id="5654457at2"/>
<accession>A0A0W0VLR6</accession>
<feature type="compositionally biased region" description="Polar residues" evidence="1">
    <location>
        <begin position="717"/>
        <end position="732"/>
    </location>
</feature>
<gene>
    <name evidence="2" type="ORF">Llon_1188</name>
</gene>
<feature type="region of interest" description="Disordered" evidence="1">
    <location>
        <begin position="717"/>
        <end position="738"/>
    </location>
</feature>
<sequence>MPNMSAVSECNQAILGKLKAGYDLIKDKWYKRLFFPSAMTKALEESFNPASIETFWKVTAAYFKHTWFFQRWIFSCLAGLGSSPFISLCSVLKKASLINFNEQPANNNFKLASAHADPGRAAKALKILTAAGLLKGDSAQANWDALARHPDAHSVEIALQYLTIYGLLKGKSAQANWDVVVRCPDPFDVPLALHELSVCGMLDNESAQAFRDAIARHAKPYGLAKAFVRLTRNGFPGLLKGEPLDSYWAVIANHPEPRYIAKLLKILSRGELLKGESALKNRNAAIQHANPDKIAGVLQKLAQAGLLAGELAQANFDALMTMQSGADHWVAVLGSNGILTQDNFNALIQHQQVLVGATEAFRQTWFNMLNFPPNFILDFRPNFHITDEQFNAIIAICRNHELDLTTRQNNIVQYIIHDIIRELLGLTEEAIQANIFNHRQTTHTASVHQSVSESAGKLKNRYGARNLEAAINEIKQYFSALSGNDIKTEAAKRCIERITKLDFTYEDPASQVSIRQLLAWSWCAIHDNENREGSFKDACNLFIEGLYEIQRGYNLSEENEDDRQEDKPTCMPGTFNKLVEKLAGIHPDCDIIYVTKEQANHKLKIVIAEETINYLKGLKELKDLQETVEALQRDKTVKPVWNNIKDKVAERMYSEFKSVYKDSKETMIAELIDFSEDMDVPEAVKAFIKDNQNKPKAQQGHAIPLANAGFFAVATSSANQKNNPQSLDTQSAPPAIIP</sequence>
<name>A0A0W0VLR6_9GAMM</name>
<evidence type="ECO:0000256" key="1">
    <source>
        <dbReference type="SAM" id="MobiDB-lite"/>
    </source>
</evidence>
<dbReference type="RefSeq" id="WP_131754671.1">
    <property type="nucleotide sequence ID" value="NZ_CAAAHZ010000015.1"/>
</dbReference>
<proteinExistence type="predicted"/>
<protein>
    <submittedName>
        <fullName evidence="2">Uncharacterized protein</fullName>
    </submittedName>
</protein>
<reference evidence="2 3" key="1">
    <citation type="submission" date="2015-11" db="EMBL/GenBank/DDBJ databases">
        <title>Genomic analysis of 38 Legionella species identifies large and diverse effector repertoires.</title>
        <authorList>
            <person name="Burstein D."/>
            <person name="Amaro F."/>
            <person name="Zusman T."/>
            <person name="Lifshitz Z."/>
            <person name="Cohen O."/>
            <person name="Gilbert J.A."/>
            <person name="Pupko T."/>
            <person name="Shuman H.A."/>
            <person name="Segal G."/>
        </authorList>
    </citation>
    <scope>NUCLEOTIDE SEQUENCE [LARGE SCALE GENOMIC DNA]</scope>
    <source>
        <strain evidence="2 3">ATCC 49505</strain>
    </source>
</reference>
<dbReference type="AlphaFoldDB" id="A0A0W0VLR6"/>
<dbReference type="Proteomes" id="UP000054997">
    <property type="component" value="Unassembled WGS sequence"/>
</dbReference>
<evidence type="ECO:0000313" key="2">
    <source>
        <dbReference type="EMBL" id="KTD21090.1"/>
    </source>
</evidence>
<dbReference type="PATRIC" id="fig|45068.5.peg.1281"/>
<evidence type="ECO:0000313" key="3">
    <source>
        <dbReference type="Proteomes" id="UP000054997"/>
    </source>
</evidence>
<organism evidence="2 3">
    <name type="scientific">Legionella londiniensis</name>
    <dbReference type="NCBI Taxonomy" id="45068"/>
    <lineage>
        <taxon>Bacteria</taxon>
        <taxon>Pseudomonadati</taxon>
        <taxon>Pseudomonadota</taxon>
        <taxon>Gammaproteobacteria</taxon>
        <taxon>Legionellales</taxon>
        <taxon>Legionellaceae</taxon>
        <taxon>Legionella</taxon>
    </lineage>
</organism>
<keyword evidence="3" id="KW-1185">Reference proteome</keyword>
<dbReference type="EMBL" id="LNYK01000016">
    <property type="protein sequence ID" value="KTD21090.1"/>
    <property type="molecule type" value="Genomic_DNA"/>
</dbReference>
<comment type="caution">
    <text evidence="2">The sequence shown here is derived from an EMBL/GenBank/DDBJ whole genome shotgun (WGS) entry which is preliminary data.</text>
</comment>